<sequence length="419" mass="46856">MSSNRKRESKTTEIRVAGVNEKQSCVVGSFFNGLQIPSSTEFDLYQHKKRTGDFILHGENDKLIYEGEDQNGSASSNNDYIVAVYDPINKSVDLFKSPYVNGKVISRAKRTYKGPAVKQVGTRNVDQRNALGEAFGTKKAKSAIANVEKNRIDADKLQDVESDIIDSLAKTTQALPTRQEIDTGITQDRPTPVANVDATNVEDIYPIHNIIPKREWSFLRVGPILEASGDDSVKLELLPYGKSNYVQQHLNKIISTGSTEKLQLLYYASLLFGVYEHRRVKDKESLLTRLENKPSEILIDGVLERFTIARTTQYGKSKDRSFIIDPNHEDKLLCYLLAIIFHLDNFMVELSPLANELNMKPTRLVSLMKALGAVVKSSTVAQAEAFGIPKAAASTYKVATLKVPFKLPEMSRRVRKSGR</sequence>
<dbReference type="AlphaFoldDB" id="A0A9P0QLA4"/>
<dbReference type="OrthoDB" id="532500at2759"/>
<dbReference type="EMBL" id="CAKXYY010000003">
    <property type="protein sequence ID" value="CAH2351241.1"/>
    <property type="molecule type" value="Genomic_DNA"/>
</dbReference>
<evidence type="ECO:0000256" key="1">
    <source>
        <dbReference type="ARBA" id="ARBA00004604"/>
    </source>
</evidence>
<comment type="caution">
    <text evidence="6">The sequence shown here is derived from an EMBL/GenBank/DDBJ whole genome shotgun (WGS) entry which is preliminary data.</text>
</comment>
<evidence type="ECO:0000256" key="5">
    <source>
        <dbReference type="ARBA" id="ARBA00023242"/>
    </source>
</evidence>
<proteinExistence type="inferred from homology"/>
<keyword evidence="7" id="KW-1185">Reference proteome</keyword>
<reference evidence="6" key="1">
    <citation type="submission" date="2022-03" db="EMBL/GenBank/DDBJ databases">
        <authorList>
            <person name="Legras J.-L."/>
            <person name="Devillers H."/>
            <person name="Grondin C."/>
        </authorList>
    </citation>
    <scope>NUCLEOTIDE SEQUENCE</scope>
    <source>
        <strain evidence="6">CLIB 1423</strain>
    </source>
</reference>
<dbReference type="GO" id="GO:0000428">
    <property type="term" value="C:DNA-directed RNA polymerase complex"/>
    <property type="evidence" value="ECO:0007669"/>
    <property type="project" value="UniProtKB-KW"/>
</dbReference>
<evidence type="ECO:0000256" key="4">
    <source>
        <dbReference type="ARBA" id="ARBA00023163"/>
    </source>
</evidence>
<evidence type="ECO:0000256" key="2">
    <source>
        <dbReference type="ARBA" id="ARBA00009430"/>
    </source>
</evidence>
<organism evidence="6 7">
    <name type="scientific">[Candida] railenensis</name>
    <dbReference type="NCBI Taxonomy" id="45579"/>
    <lineage>
        <taxon>Eukaryota</taxon>
        <taxon>Fungi</taxon>
        <taxon>Dikarya</taxon>
        <taxon>Ascomycota</taxon>
        <taxon>Saccharomycotina</taxon>
        <taxon>Pichiomycetes</taxon>
        <taxon>Debaryomycetaceae</taxon>
        <taxon>Kurtzmaniella</taxon>
    </lineage>
</organism>
<comment type="similarity">
    <text evidence="2">Belongs to the eukaryotic RPA49/POLR1E RNA polymerase subunit family.</text>
</comment>
<keyword evidence="3 6" id="KW-0240">DNA-directed RNA polymerase</keyword>
<gene>
    <name evidence="6" type="ORF">CLIB1423_03S01838</name>
</gene>
<dbReference type="InterPro" id="IPR009668">
    <property type="entry name" value="RNA_pol-assoc_fac_A49-like"/>
</dbReference>
<dbReference type="PANTHER" id="PTHR14440">
    <property type="entry name" value="DNA-DIRECTED RNA POLYMERASE I SUBUNIT RPA49"/>
    <property type="match status" value="1"/>
</dbReference>
<dbReference type="Pfam" id="PF06870">
    <property type="entry name" value="RNA_pol_I_A49"/>
    <property type="match status" value="1"/>
</dbReference>
<dbReference type="GO" id="GO:0005730">
    <property type="term" value="C:nucleolus"/>
    <property type="evidence" value="ECO:0007669"/>
    <property type="project" value="UniProtKB-SubCell"/>
</dbReference>
<comment type="subcellular location">
    <subcellularLocation>
        <location evidence="1">Nucleus</location>
        <location evidence="1">Nucleolus</location>
    </subcellularLocation>
</comment>
<keyword evidence="5" id="KW-0539">Nucleus</keyword>
<evidence type="ECO:0000313" key="6">
    <source>
        <dbReference type="EMBL" id="CAH2351241.1"/>
    </source>
</evidence>
<evidence type="ECO:0000313" key="7">
    <source>
        <dbReference type="Proteomes" id="UP000837801"/>
    </source>
</evidence>
<protein>
    <submittedName>
        <fullName evidence="6">DNA-directed RNA polymerase I subunit Rpa49p</fullName>
    </submittedName>
</protein>
<dbReference type="GO" id="GO:0006351">
    <property type="term" value="P:DNA-templated transcription"/>
    <property type="evidence" value="ECO:0007669"/>
    <property type="project" value="InterPro"/>
</dbReference>
<dbReference type="GO" id="GO:0003677">
    <property type="term" value="F:DNA binding"/>
    <property type="evidence" value="ECO:0007669"/>
    <property type="project" value="InterPro"/>
</dbReference>
<accession>A0A9P0QLA4</accession>
<name>A0A9P0QLA4_9ASCO</name>
<evidence type="ECO:0000256" key="3">
    <source>
        <dbReference type="ARBA" id="ARBA00022478"/>
    </source>
</evidence>
<keyword evidence="4" id="KW-0804">Transcription</keyword>
<dbReference type="Proteomes" id="UP000837801">
    <property type="component" value="Unassembled WGS sequence"/>
</dbReference>